<evidence type="ECO:0000313" key="2">
    <source>
        <dbReference type="Proteomes" id="UP000231162"/>
    </source>
</evidence>
<organism evidence="1 2">
    <name type="scientific">Candidatus Berkelbacteria bacterium CG10_big_fil_rev_8_21_14_0_10_43_14</name>
    <dbReference type="NCBI Taxonomy" id="1974515"/>
    <lineage>
        <taxon>Bacteria</taxon>
        <taxon>Candidatus Berkelbacteria</taxon>
    </lineage>
</organism>
<protein>
    <recommendedName>
        <fullName evidence="3">Peptidase S74 domain-containing protein</fullName>
    </recommendedName>
</protein>
<name>A0A2M6R9J5_9BACT</name>
<accession>A0A2M6R9J5</accession>
<evidence type="ECO:0000313" key="1">
    <source>
        <dbReference type="EMBL" id="PIS07278.1"/>
    </source>
</evidence>
<evidence type="ECO:0008006" key="3">
    <source>
        <dbReference type="Google" id="ProtNLM"/>
    </source>
</evidence>
<gene>
    <name evidence="1" type="ORF">COT79_00085</name>
</gene>
<reference evidence="2" key="1">
    <citation type="submission" date="2017-09" db="EMBL/GenBank/DDBJ databases">
        <title>Depth-based differentiation of microbial function through sediment-hosted aquifers and enrichment of novel symbionts in the deep terrestrial subsurface.</title>
        <authorList>
            <person name="Probst A.J."/>
            <person name="Ladd B."/>
            <person name="Jarett J.K."/>
            <person name="Geller-Mcgrath D.E."/>
            <person name="Sieber C.M.K."/>
            <person name="Emerson J.B."/>
            <person name="Anantharaman K."/>
            <person name="Thomas B.C."/>
            <person name="Malmstrom R."/>
            <person name="Stieglmeier M."/>
            <person name="Klingl A."/>
            <person name="Woyke T."/>
            <person name="Ryan C.M."/>
            <person name="Banfield J.F."/>
        </authorList>
    </citation>
    <scope>NUCLEOTIDE SEQUENCE [LARGE SCALE GENOMIC DNA]</scope>
</reference>
<comment type="caution">
    <text evidence="1">The sequence shown here is derived from an EMBL/GenBank/DDBJ whole genome shotgun (WGS) entry which is preliminary data.</text>
</comment>
<sequence length="85" mass="9563">MGSSELIDKLKLLTFQEWTYNADEDAIERHFGPFAEDFNTIFGLGNSKGISAGDMAGLSLAIIKEQQAQIEDLQERIKIQEEKTK</sequence>
<proteinExistence type="predicted"/>
<dbReference type="AlphaFoldDB" id="A0A2M6R9J5"/>
<dbReference type="EMBL" id="PEZX01000003">
    <property type="protein sequence ID" value="PIS07278.1"/>
    <property type="molecule type" value="Genomic_DNA"/>
</dbReference>
<dbReference type="Proteomes" id="UP000231162">
    <property type="component" value="Unassembled WGS sequence"/>
</dbReference>